<organism evidence="1 2">
    <name type="scientific">Nonomuraea spiralis</name>
    <dbReference type="NCBI Taxonomy" id="46182"/>
    <lineage>
        <taxon>Bacteria</taxon>
        <taxon>Bacillati</taxon>
        <taxon>Actinomycetota</taxon>
        <taxon>Actinomycetes</taxon>
        <taxon>Streptosporangiales</taxon>
        <taxon>Streptosporangiaceae</taxon>
        <taxon>Nonomuraea</taxon>
    </lineage>
</organism>
<gene>
    <name evidence="1" type="ORF">ACFFV7_33200</name>
</gene>
<dbReference type="Proteomes" id="UP001589647">
    <property type="component" value="Unassembled WGS sequence"/>
</dbReference>
<comment type="caution">
    <text evidence="1">The sequence shown here is derived from an EMBL/GenBank/DDBJ whole genome shotgun (WGS) entry which is preliminary data.</text>
</comment>
<evidence type="ECO:0000313" key="1">
    <source>
        <dbReference type="EMBL" id="MFB9206091.1"/>
    </source>
</evidence>
<evidence type="ECO:0000313" key="2">
    <source>
        <dbReference type="Proteomes" id="UP001589647"/>
    </source>
</evidence>
<accession>A0ABV5ING7</accession>
<dbReference type="EMBL" id="JBHMEI010000034">
    <property type="protein sequence ID" value="MFB9206091.1"/>
    <property type="molecule type" value="Genomic_DNA"/>
</dbReference>
<proteinExistence type="predicted"/>
<evidence type="ECO:0008006" key="3">
    <source>
        <dbReference type="Google" id="ProtNLM"/>
    </source>
</evidence>
<dbReference type="RefSeq" id="WP_189653993.1">
    <property type="nucleotide sequence ID" value="NZ_BMRC01000053.1"/>
</dbReference>
<keyword evidence="2" id="KW-1185">Reference proteome</keyword>
<sequence>MIETWIDRSDRASWGETMAIDLHGSTTTKNFNENALSAADRAFRLLIIGPNPLSVDGSFIGHGAPQCLLDLGELKELLLAPQASDELKDSVWAHLVRRSRDDGPAWVIGCVGVAMPGLKNLASRTSHGCPAHVVDDIVSEMVTHFVAQLRRIDLDRPNILPRLLLWARKGALRARARELASIQICAELPEPVALDTEPFMVLAEAVRCRVVTPDEAKLINATRLEGQALRAYAGRLGVPADRLYKRRRAAEARLARAIEEGQVSVSCDGLASKLAG</sequence>
<reference evidence="1 2" key="1">
    <citation type="submission" date="2024-09" db="EMBL/GenBank/DDBJ databases">
        <authorList>
            <person name="Sun Q."/>
            <person name="Mori K."/>
        </authorList>
    </citation>
    <scope>NUCLEOTIDE SEQUENCE [LARGE SCALE GENOMIC DNA]</scope>
    <source>
        <strain evidence="1 2">CCM 3426</strain>
    </source>
</reference>
<protein>
    <recommendedName>
        <fullName evidence="3">Sigma-70 family RNA polymerase sigma factor</fullName>
    </recommendedName>
</protein>
<name>A0ABV5ING7_9ACTN</name>